<reference evidence="1 2" key="1">
    <citation type="journal article" date="2018" name="Proc. Natl. Acad. Sci. U.S.A.">
        <title>Draft genome sequence of Camellia sinensis var. sinensis provides insights into the evolution of the tea genome and tea quality.</title>
        <authorList>
            <person name="Wei C."/>
            <person name="Yang H."/>
            <person name="Wang S."/>
            <person name="Zhao J."/>
            <person name="Liu C."/>
            <person name="Gao L."/>
            <person name="Xia E."/>
            <person name="Lu Y."/>
            <person name="Tai Y."/>
            <person name="She G."/>
            <person name="Sun J."/>
            <person name="Cao H."/>
            <person name="Tong W."/>
            <person name="Gao Q."/>
            <person name="Li Y."/>
            <person name="Deng W."/>
            <person name="Jiang X."/>
            <person name="Wang W."/>
            <person name="Chen Q."/>
            <person name="Zhang S."/>
            <person name="Li H."/>
            <person name="Wu J."/>
            <person name="Wang P."/>
            <person name="Li P."/>
            <person name="Shi C."/>
            <person name="Zheng F."/>
            <person name="Jian J."/>
            <person name="Huang B."/>
            <person name="Shan D."/>
            <person name="Shi M."/>
            <person name="Fang C."/>
            <person name="Yue Y."/>
            <person name="Li F."/>
            <person name="Li D."/>
            <person name="Wei S."/>
            <person name="Han B."/>
            <person name="Jiang C."/>
            <person name="Yin Y."/>
            <person name="Xia T."/>
            <person name="Zhang Z."/>
            <person name="Bennetzen J.L."/>
            <person name="Zhao S."/>
            <person name="Wan X."/>
        </authorList>
    </citation>
    <scope>NUCLEOTIDE SEQUENCE [LARGE SCALE GENOMIC DNA]</scope>
    <source>
        <strain evidence="2">cv. Shuchazao</strain>
        <tissue evidence="1">Leaf</tissue>
    </source>
</reference>
<dbReference type="PANTHER" id="PTHR48055:SF55">
    <property type="entry name" value="PROTEIN KINASE DOMAIN-CONTAINING PROTEIN"/>
    <property type="match status" value="1"/>
</dbReference>
<dbReference type="STRING" id="542762.A0A4S4F198"/>
<sequence length="142" mass="15484">MTGHVGDFGLGKFLADHATDGLSTNETSSIGIRGTIGYTAPEMFTGKRPTNEMFKDGLSLHGFVKEALPCSVSQISDPTLFKIEGEGEESFIRGEKIVKCLSLILEIGVHCSSELPRERMDINDVAANLHFIKDTLLGFEIH</sequence>
<dbReference type="AlphaFoldDB" id="A0A4S4F198"/>
<dbReference type="SUPFAM" id="SSF56112">
    <property type="entry name" value="Protein kinase-like (PK-like)"/>
    <property type="match status" value="1"/>
</dbReference>
<keyword evidence="2" id="KW-1185">Reference proteome</keyword>
<organism evidence="1 2">
    <name type="scientific">Camellia sinensis var. sinensis</name>
    <name type="common">China tea</name>
    <dbReference type="NCBI Taxonomy" id="542762"/>
    <lineage>
        <taxon>Eukaryota</taxon>
        <taxon>Viridiplantae</taxon>
        <taxon>Streptophyta</taxon>
        <taxon>Embryophyta</taxon>
        <taxon>Tracheophyta</taxon>
        <taxon>Spermatophyta</taxon>
        <taxon>Magnoliopsida</taxon>
        <taxon>eudicotyledons</taxon>
        <taxon>Gunneridae</taxon>
        <taxon>Pentapetalae</taxon>
        <taxon>asterids</taxon>
        <taxon>Ericales</taxon>
        <taxon>Theaceae</taxon>
        <taxon>Camellia</taxon>
    </lineage>
</organism>
<dbReference type="PANTHER" id="PTHR48055">
    <property type="entry name" value="LEUCINE-RICH REPEAT RECEPTOR PROTEIN KINASE EMS1"/>
    <property type="match status" value="1"/>
</dbReference>
<dbReference type="Proteomes" id="UP000306102">
    <property type="component" value="Unassembled WGS sequence"/>
</dbReference>
<evidence type="ECO:0008006" key="3">
    <source>
        <dbReference type="Google" id="ProtNLM"/>
    </source>
</evidence>
<evidence type="ECO:0000313" key="2">
    <source>
        <dbReference type="Proteomes" id="UP000306102"/>
    </source>
</evidence>
<dbReference type="EMBL" id="SDRB02000445">
    <property type="protein sequence ID" value="THG23191.1"/>
    <property type="molecule type" value="Genomic_DNA"/>
</dbReference>
<dbReference type="Gene3D" id="1.10.510.10">
    <property type="entry name" value="Transferase(Phosphotransferase) domain 1"/>
    <property type="match status" value="2"/>
</dbReference>
<dbReference type="InterPro" id="IPR011009">
    <property type="entry name" value="Kinase-like_dom_sf"/>
</dbReference>
<accession>A0A4S4F198</accession>
<gene>
    <name evidence="1" type="ORF">TEA_004811</name>
</gene>
<name>A0A4S4F198_CAMSN</name>
<comment type="caution">
    <text evidence="1">The sequence shown here is derived from an EMBL/GenBank/DDBJ whole genome shotgun (WGS) entry which is preliminary data.</text>
</comment>
<evidence type="ECO:0000313" key="1">
    <source>
        <dbReference type="EMBL" id="THG23191.1"/>
    </source>
</evidence>
<protein>
    <recommendedName>
        <fullName evidence="3">Protein kinase domain-containing protein</fullName>
    </recommendedName>
</protein>
<dbReference type="GO" id="GO:0016020">
    <property type="term" value="C:membrane"/>
    <property type="evidence" value="ECO:0007669"/>
    <property type="project" value="TreeGrafter"/>
</dbReference>
<dbReference type="InterPro" id="IPR051564">
    <property type="entry name" value="LRR_receptor-like_kinase"/>
</dbReference>
<proteinExistence type="predicted"/>